<dbReference type="InterPro" id="IPR024079">
    <property type="entry name" value="MetalloPept_cat_dom_sf"/>
</dbReference>
<dbReference type="EMBL" id="MU005576">
    <property type="protein sequence ID" value="KAF2686774.1"/>
    <property type="molecule type" value="Genomic_DNA"/>
</dbReference>
<name>A0A6G1J890_9PLEO</name>
<dbReference type="GO" id="GO:0008237">
    <property type="term" value="F:metallopeptidase activity"/>
    <property type="evidence" value="ECO:0007669"/>
    <property type="project" value="InterPro"/>
</dbReference>
<evidence type="ECO:0000313" key="2">
    <source>
        <dbReference type="EMBL" id="KAF2686774.1"/>
    </source>
</evidence>
<proteinExistence type="predicted"/>
<feature type="signal peptide" evidence="1">
    <location>
        <begin position="1"/>
        <end position="17"/>
    </location>
</feature>
<dbReference type="Gene3D" id="3.40.390.10">
    <property type="entry name" value="Collagenase (Catalytic Domain)"/>
    <property type="match status" value="1"/>
</dbReference>
<dbReference type="Proteomes" id="UP000799291">
    <property type="component" value="Unassembled WGS sequence"/>
</dbReference>
<dbReference type="AlphaFoldDB" id="A0A6G1J890"/>
<accession>A0A6G1J890</accession>
<organism evidence="2 3">
    <name type="scientific">Lentithecium fluviatile CBS 122367</name>
    <dbReference type="NCBI Taxonomy" id="1168545"/>
    <lineage>
        <taxon>Eukaryota</taxon>
        <taxon>Fungi</taxon>
        <taxon>Dikarya</taxon>
        <taxon>Ascomycota</taxon>
        <taxon>Pezizomycotina</taxon>
        <taxon>Dothideomycetes</taxon>
        <taxon>Pleosporomycetidae</taxon>
        <taxon>Pleosporales</taxon>
        <taxon>Massarineae</taxon>
        <taxon>Lentitheciaceae</taxon>
        <taxon>Lentithecium</taxon>
    </lineage>
</organism>
<keyword evidence="1" id="KW-0732">Signal</keyword>
<keyword evidence="3" id="KW-1185">Reference proteome</keyword>
<evidence type="ECO:0000313" key="3">
    <source>
        <dbReference type="Proteomes" id="UP000799291"/>
    </source>
</evidence>
<sequence>MFRLIITLLLLCTTIHGLYLSHPSLSLQPRKAKALNFLTKRDPPDINNLNINYVDRRPNPRTPMSDADIEIVRTAIANARALAEVVLHVAPDDPLVATYFGQDIGTGQYDTVRRVFAAIRDFNPDPLTPLTIFRRGNPPAVHGVGAEAGTRPDRREMDLYTGFWNAQEMAHTAAGAMPVTYPPVLAGAALENADNPEIDRMSYQRGAIMLHELVHYVTGQDYTLLGPAFERLFPNPHTRPDLTNLGAALDLAPLEWVVQGTNVRNPISSAASVADYCLTPSQDAQIVQALPAEYHQPLPNGRHFAAYTNVAVRALVRMQRGRDLSLMNASSYAHFAIAVFFNRRAATMPAGTVPGRDTYNNLPTVFEDVGPVWLTRPPFWADSRVYQLIATLYYLNFAGALGKVPPPP</sequence>
<reference evidence="2" key="1">
    <citation type="journal article" date="2020" name="Stud. Mycol.">
        <title>101 Dothideomycetes genomes: a test case for predicting lifestyles and emergence of pathogens.</title>
        <authorList>
            <person name="Haridas S."/>
            <person name="Albert R."/>
            <person name="Binder M."/>
            <person name="Bloem J."/>
            <person name="Labutti K."/>
            <person name="Salamov A."/>
            <person name="Andreopoulos B."/>
            <person name="Baker S."/>
            <person name="Barry K."/>
            <person name="Bills G."/>
            <person name="Bluhm B."/>
            <person name="Cannon C."/>
            <person name="Castanera R."/>
            <person name="Culley D."/>
            <person name="Daum C."/>
            <person name="Ezra D."/>
            <person name="Gonzalez J."/>
            <person name="Henrissat B."/>
            <person name="Kuo A."/>
            <person name="Liang C."/>
            <person name="Lipzen A."/>
            <person name="Lutzoni F."/>
            <person name="Magnuson J."/>
            <person name="Mondo S."/>
            <person name="Nolan M."/>
            <person name="Ohm R."/>
            <person name="Pangilinan J."/>
            <person name="Park H.-J."/>
            <person name="Ramirez L."/>
            <person name="Alfaro M."/>
            <person name="Sun H."/>
            <person name="Tritt A."/>
            <person name="Yoshinaga Y."/>
            <person name="Zwiers L.-H."/>
            <person name="Turgeon B."/>
            <person name="Goodwin S."/>
            <person name="Spatafora J."/>
            <person name="Crous P."/>
            <person name="Grigoriev I."/>
        </authorList>
    </citation>
    <scope>NUCLEOTIDE SEQUENCE</scope>
    <source>
        <strain evidence="2">CBS 122367</strain>
    </source>
</reference>
<feature type="chain" id="PRO_5026115419" evidence="1">
    <location>
        <begin position="18"/>
        <end position="408"/>
    </location>
</feature>
<protein>
    <submittedName>
        <fullName evidence="2">Uncharacterized protein</fullName>
    </submittedName>
</protein>
<evidence type="ECO:0000256" key="1">
    <source>
        <dbReference type="SAM" id="SignalP"/>
    </source>
</evidence>
<gene>
    <name evidence="2" type="ORF">K458DRAFT_386738</name>
</gene>
<dbReference type="OrthoDB" id="10538102at2759"/>